<keyword evidence="2" id="KW-1185">Reference proteome</keyword>
<proteinExistence type="predicted"/>
<name>A0A399SHE4_9BACT</name>
<organism evidence="1 2">
    <name type="scientific">Pontibacter oryzae</name>
    <dbReference type="NCBI Taxonomy" id="2304593"/>
    <lineage>
        <taxon>Bacteria</taxon>
        <taxon>Pseudomonadati</taxon>
        <taxon>Bacteroidota</taxon>
        <taxon>Cytophagia</taxon>
        <taxon>Cytophagales</taxon>
        <taxon>Hymenobacteraceae</taxon>
        <taxon>Pontibacter</taxon>
    </lineage>
</organism>
<dbReference type="RefSeq" id="WP_119430550.1">
    <property type="nucleotide sequence ID" value="NZ_QWGE01000001.1"/>
</dbReference>
<sequence length="140" mass="16154">MTPEEVFNREVAGLIRDCPNFEACIVIKEHMRRHGEKSYYQALQRLGASIGIEYHVVEAKSPKTGKLEAWWPAIQYSRGKSKTGKKEVIKFISAPFDCPIKCYDYLARHYVYKLNDTPNLATHVFKQFYSEPIKSLPLAL</sequence>
<gene>
    <name evidence="1" type="ORF">D1627_02090</name>
</gene>
<dbReference type="EMBL" id="QWGE01000001">
    <property type="protein sequence ID" value="RIJ42668.1"/>
    <property type="molecule type" value="Genomic_DNA"/>
</dbReference>
<dbReference type="AlphaFoldDB" id="A0A399SHE4"/>
<dbReference type="Proteomes" id="UP000266005">
    <property type="component" value="Unassembled WGS sequence"/>
</dbReference>
<dbReference type="OrthoDB" id="893911at2"/>
<comment type="caution">
    <text evidence="1">The sequence shown here is derived from an EMBL/GenBank/DDBJ whole genome shotgun (WGS) entry which is preliminary data.</text>
</comment>
<protein>
    <submittedName>
        <fullName evidence="1">Uncharacterized protein</fullName>
    </submittedName>
</protein>
<evidence type="ECO:0000313" key="2">
    <source>
        <dbReference type="Proteomes" id="UP000266005"/>
    </source>
</evidence>
<reference evidence="2" key="1">
    <citation type="submission" date="2018-08" db="EMBL/GenBank/DDBJ databases">
        <title>Mucilaginibacter sp. MYSH2.</title>
        <authorList>
            <person name="Seo T."/>
        </authorList>
    </citation>
    <scope>NUCLEOTIDE SEQUENCE [LARGE SCALE GENOMIC DNA]</scope>
    <source>
        <strain evidence="2">KIRAN</strain>
    </source>
</reference>
<evidence type="ECO:0000313" key="1">
    <source>
        <dbReference type="EMBL" id="RIJ42668.1"/>
    </source>
</evidence>
<accession>A0A399SHE4</accession>